<reference evidence="2 3" key="1">
    <citation type="journal article" date="2015" name="Genome Biol.">
        <title>Comparative genomics of Steinernema reveals deeply conserved gene regulatory networks.</title>
        <authorList>
            <person name="Dillman A.R."/>
            <person name="Macchietto M."/>
            <person name="Porter C.F."/>
            <person name="Rogers A."/>
            <person name="Williams B."/>
            <person name="Antoshechkin I."/>
            <person name="Lee M.M."/>
            <person name="Goodwin Z."/>
            <person name="Lu X."/>
            <person name="Lewis E.E."/>
            <person name="Goodrich-Blair H."/>
            <person name="Stock S.P."/>
            <person name="Adams B.J."/>
            <person name="Sternberg P.W."/>
            <person name="Mortazavi A."/>
        </authorList>
    </citation>
    <scope>NUCLEOTIDE SEQUENCE [LARGE SCALE GENOMIC DNA]</scope>
    <source>
        <strain evidence="2 3">ALL</strain>
    </source>
</reference>
<evidence type="ECO:0000256" key="1">
    <source>
        <dbReference type="SAM" id="MobiDB-lite"/>
    </source>
</evidence>
<keyword evidence="3" id="KW-1185">Reference proteome</keyword>
<protein>
    <submittedName>
        <fullName evidence="2">Uncharacterized protein</fullName>
    </submittedName>
</protein>
<evidence type="ECO:0000313" key="3">
    <source>
        <dbReference type="Proteomes" id="UP000298663"/>
    </source>
</evidence>
<evidence type="ECO:0000313" key="2">
    <source>
        <dbReference type="EMBL" id="TKR80607.1"/>
    </source>
</evidence>
<dbReference type="OrthoDB" id="5829268at2759"/>
<gene>
    <name evidence="2" type="ORF">L596_014657</name>
</gene>
<feature type="region of interest" description="Disordered" evidence="1">
    <location>
        <begin position="99"/>
        <end position="119"/>
    </location>
</feature>
<sequence length="293" mass="32962">MEKAQIEKALLEKSACIIKSCALLFSLPFSTLLPSREIFTAILHLVVASLATTLLTPPRITVISDLIKLPIVASCFSADFVSSALRSAMGKKRRYEEVEENGETTFNDSAAFESPKRHKKSKRARLEETAVEEAFEAQPEDEYELWLVRKPVDVPIEDLAELKFPRKYKTRMVTFNSALGEQDEHGNILELDCEFEKAEKDILHVPLSQANSAKDLKKLKPVGIIGGVALVSRRTTLMDQAPIKPEENFLEPDEPNNEVEPMPFKIKSIRRKPKLKLVGLKERLTAFGCPRSD</sequence>
<reference evidence="2 3" key="2">
    <citation type="journal article" date="2019" name="G3 (Bethesda)">
        <title>Hybrid Assembly of the Genome of the Entomopathogenic Nematode Steinernema carpocapsae Identifies the X-Chromosome.</title>
        <authorList>
            <person name="Serra L."/>
            <person name="Macchietto M."/>
            <person name="Macias-Munoz A."/>
            <person name="McGill C.J."/>
            <person name="Rodriguez I.M."/>
            <person name="Rodriguez B."/>
            <person name="Murad R."/>
            <person name="Mortazavi A."/>
        </authorList>
    </citation>
    <scope>NUCLEOTIDE SEQUENCE [LARGE SCALE GENOMIC DNA]</scope>
    <source>
        <strain evidence="2 3">ALL</strain>
    </source>
</reference>
<comment type="caution">
    <text evidence="2">The sequence shown here is derived from an EMBL/GenBank/DDBJ whole genome shotgun (WGS) entry which is preliminary data.</text>
</comment>
<accession>A0A4U5NCJ0</accession>
<dbReference type="Proteomes" id="UP000298663">
    <property type="component" value="Unassembled WGS sequence"/>
</dbReference>
<proteinExistence type="predicted"/>
<dbReference type="EMBL" id="AZBU02000004">
    <property type="protein sequence ID" value="TKR80607.1"/>
    <property type="molecule type" value="Genomic_DNA"/>
</dbReference>
<name>A0A4U5NCJ0_STECR</name>
<dbReference type="AlphaFoldDB" id="A0A4U5NCJ0"/>
<organism evidence="2 3">
    <name type="scientific">Steinernema carpocapsae</name>
    <name type="common">Entomopathogenic nematode</name>
    <dbReference type="NCBI Taxonomy" id="34508"/>
    <lineage>
        <taxon>Eukaryota</taxon>
        <taxon>Metazoa</taxon>
        <taxon>Ecdysozoa</taxon>
        <taxon>Nematoda</taxon>
        <taxon>Chromadorea</taxon>
        <taxon>Rhabditida</taxon>
        <taxon>Tylenchina</taxon>
        <taxon>Panagrolaimomorpha</taxon>
        <taxon>Strongyloidoidea</taxon>
        <taxon>Steinernematidae</taxon>
        <taxon>Steinernema</taxon>
    </lineage>
</organism>